<dbReference type="OrthoDB" id="7197613at2"/>
<organism evidence="1 2">
    <name type="scientific">Aliiroseovarius sediminilitoris</name>
    <dbReference type="NCBI Taxonomy" id="1173584"/>
    <lineage>
        <taxon>Bacteria</taxon>
        <taxon>Pseudomonadati</taxon>
        <taxon>Pseudomonadota</taxon>
        <taxon>Alphaproteobacteria</taxon>
        <taxon>Rhodobacterales</taxon>
        <taxon>Paracoccaceae</taxon>
        <taxon>Aliiroseovarius</taxon>
    </lineage>
</organism>
<dbReference type="RefSeq" id="WP_091431842.1">
    <property type="nucleotide sequence ID" value="NZ_FOJB01000001.1"/>
</dbReference>
<dbReference type="STRING" id="1173584.SAMN05444851_3060"/>
<reference evidence="1 2" key="1">
    <citation type="submission" date="2016-10" db="EMBL/GenBank/DDBJ databases">
        <authorList>
            <person name="de Groot N.N."/>
        </authorList>
    </citation>
    <scope>NUCLEOTIDE SEQUENCE [LARGE SCALE GENOMIC DNA]</scope>
    <source>
        <strain evidence="1 2">DSM 29439</strain>
    </source>
</reference>
<name>A0A1I0QWX1_9RHOB</name>
<keyword evidence="2" id="KW-1185">Reference proteome</keyword>
<evidence type="ECO:0000313" key="1">
    <source>
        <dbReference type="EMBL" id="SEW32167.1"/>
    </source>
</evidence>
<protein>
    <submittedName>
        <fullName evidence="1">DDE domain-containing protein</fullName>
    </submittedName>
</protein>
<accession>A0A1I0QWX1</accession>
<sequence>MRKLDAKTRALIIRLLVEGNSIRATSRIADVSKNTVNKLLIDAGKACAKYHDEYVRNVKASVIQCDEIWSFTYAKQKNVRTATAAPEGAGDTWTWTAIDSDSKLIVSYMVGGRDSEYAIEFMDDLRDRLANRVQLTTDGHKAYLEAVEGAFGGDVDYAQLIKIYGDMGGKTAARKYSPAECTGIKKRTVEGNPDKALISTSFVERQNLTMRMHMRRFTRLTNGFSKKVENHMHAVALHFMYYNFVKVHQTLRFTPAMAAGLTDRLWDVEDIVELVDANEPAPKKRGPYKKRQPGISN</sequence>
<gene>
    <name evidence="1" type="ORF">SAMN05444851_3060</name>
</gene>
<proteinExistence type="predicted"/>
<evidence type="ECO:0000313" key="2">
    <source>
        <dbReference type="Proteomes" id="UP000199650"/>
    </source>
</evidence>
<dbReference type="AlphaFoldDB" id="A0A1I0QWX1"/>
<dbReference type="EMBL" id="FOJB01000001">
    <property type="protein sequence ID" value="SEW32167.1"/>
    <property type="molecule type" value="Genomic_DNA"/>
</dbReference>
<dbReference type="Proteomes" id="UP000199650">
    <property type="component" value="Unassembled WGS sequence"/>
</dbReference>